<dbReference type="GO" id="GO:0008168">
    <property type="term" value="F:methyltransferase activity"/>
    <property type="evidence" value="ECO:0007669"/>
    <property type="project" value="UniProtKB-KW"/>
</dbReference>
<evidence type="ECO:0000313" key="2">
    <source>
        <dbReference type="EMBL" id="EQD30432.1"/>
    </source>
</evidence>
<keyword evidence="2" id="KW-0489">Methyltransferase</keyword>
<dbReference type="Gene3D" id="3.40.50.150">
    <property type="entry name" value="Vaccinia Virus protein VP39"/>
    <property type="match status" value="1"/>
</dbReference>
<dbReference type="EMBL" id="AUZZ01010240">
    <property type="protein sequence ID" value="EQD30432.1"/>
    <property type="molecule type" value="Genomic_DNA"/>
</dbReference>
<dbReference type="Pfam" id="PF07669">
    <property type="entry name" value="Eco57I"/>
    <property type="match status" value="1"/>
</dbReference>
<feature type="non-terminal residue" evidence="2">
    <location>
        <position position="1"/>
    </location>
</feature>
<organism evidence="2">
    <name type="scientific">mine drainage metagenome</name>
    <dbReference type="NCBI Taxonomy" id="410659"/>
    <lineage>
        <taxon>unclassified sequences</taxon>
        <taxon>metagenomes</taxon>
        <taxon>ecological metagenomes</taxon>
    </lineage>
</organism>
<dbReference type="InterPro" id="IPR011639">
    <property type="entry name" value="MethylTrfase_TaqI-like_dom"/>
</dbReference>
<protein>
    <submittedName>
        <fullName evidence="2">Methyltransferase</fullName>
    </submittedName>
</protein>
<name>T0YF07_9ZZZZ</name>
<accession>T0YF07</accession>
<dbReference type="AlphaFoldDB" id="T0YF07"/>
<evidence type="ECO:0000259" key="1">
    <source>
        <dbReference type="Pfam" id="PF07669"/>
    </source>
</evidence>
<dbReference type="SUPFAM" id="SSF53335">
    <property type="entry name" value="S-adenosyl-L-methionine-dependent methyltransferases"/>
    <property type="match status" value="1"/>
</dbReference>
<dbReference type="GO" id="GO:0032259">
    <property type="term" value="P:methylation"/>
    <property type="evidence" value="ECO:0007669"/>
    <property type="project" value="UniProtKB-KW"/>
</dbReference>
<keyword evidence="2" id="KW-0808">Transferase</keyword>
<reference evidence="2" key="1">
    <citation type="submission" date="2013-08" db="EMBL/GenBank/DDBJ databases">
        <authorList>
            <person name="Mendez C."/>
            <person name="Richter M."/>
            <person name="Ferrer M."/>
            <person name="Sanchez J."/>
        </authorList>
    </citation>
    <scope>NUCLEOTIDE SEQUENCE</scope>
</reference>
<feature type="domain" description="Type II methyltransferase M.TaqI-like" evidence="1">
    <location>
        <begin position="22"/>
        <end position="131"/>
    </location>
</feature>
<gene>
    <name evidence="2" type="ORF">B2A_14117</name>
</gene>
<reference evidence="2" key="2">
    <citation type="journal article" date="2014" name="ISME J.">
        <title>Microbial stratification in low pH oxic and suboxic macroscopic growths along an acid mine drainage.</title>
        <authorList>
            <person name="Mendez-Garcia C."/>
            <person name="Mesa V."/>
            <person name="Sprenger R.R."/>
            <person name="Richter M."/>
            <person name="Diez M.S."/>
            <person name="Solano J."/>
            <person name="Bargiela R."/>
            <person name="Golyshina O.V."/>
            <person name="Manteca A."/>
            <person name="Ramos J.L."/>
            <person name="Gallego J.R."/>
            <person name="Llorente I."/>
            <person name="Martins Dos Santos V.A."/>
            <person name="Jensen O.N."/>
            <person name="Pelaez A.I."/>
            <person name="Sanchez J."/>
            <person name="Ferrer M."/>
        </authorList>
    </citation>
    <scope>NUCLEOTIDE SEQUENCE</scope>
</reference>
<dbReference type="InterPro" id="IPR029063">
    <property type="entry name" value="SAM-dependent_MTases_sf"/>
</dbReference>
<proteinExistence type="predicted"/>
<sequence>KMVGRSIENAISYGVSRRIAERNIQIKDTLSEFPNFLIENRNKVYHITNPPYLYIGYIAKHKENQGQLRYFTGVNSGLQDLYQLALMNDLRNGIEQMVYIIPSNFLFGHSVSNLIRRSFLKNYVITDAIIFRKKVSLKIQGST</sequence>
<comment type="caution">
    <text evidence="2">The sequence shown here is derived from an EMBL/GenBank/DDBJ whole genome shotgun (WGS) entry which is preliminary data.</text>
</comment>
<dbReference type="GO" id="GO:0006304">
    <property type="term" value="P:DNA modification"/>
    <property type="evidence" value="ECO:0007669"/>
    <property type="project" value="InterPro"/>
</dbReference>